<dbReference type="WBParaSite" id="PTRK_0000319300.1">
    <property type="protein sequence ID" value="PTRK_0000319300.1"/>
    <property type="gene ID" value="PTRK_0000319300"/>
</dbReference>
<protein>
    <submittedName>
        <fullName evidence="9">Ion_trans domain-containing protein</fullName>
    </submittedName>
</protein>
<dbReference type="Pfam" id="PF00520">
    <property type="entry name" value="Ion_trans"/>
    <property type="match status" value="1"/>
</dbReference>
<feature type="region of interest" description="Disordered" evidence="5">
    <location>
        <begin position="613"/>
        <end position="647"/>
    </location>
</feature>
<keyword evidence="4 6" id="KW-0472">Membrane</keyword>
<feature type="compositionally biased region" description="Basic and acidic residues" evidence="5">
    <location>
        <begin position="434"/>
        <end position="448"/>
    </location>
</feature>
<dbReference type="PRINTS" id="PR01459">
    <property type="entry name" value="KCNQCHANNEL"/>
</dbReference>
<dbReference type="InterPro" id="IPR027359">
    <property type="entry name" value="Volt_channel_dom_sf"/>
</dbReference>
<accession>A0A0N4Z7P1</accession>
<sequence>MTSKLENVLEEEEENFLQKDSFDDDVKSVLQYRHHNNGIDPHELEMIRTNYKRRKHHEYILRVKRRLYGLLEKPTNTMNFLYQMIIFVFIVIIHSLCAMVDIPEYSHFASIVHGFEITVGIYFIGEFFLRLWCVSTDAQYIGLKGRIKYMKRPICIIDIITLLVTLFLIFVDSSQLVDHRTVEKVRFLQILRLFHIDRQMSTWKMMKNIVKQSRYELISVYFITLFLYLILAFSVFFTESYNEENIILKYNEENFNTTSLLNKPDDFSPTFSHYGDAFWFSVISFLTIGYGDIVPKYWISKIITGILSFCCYCMFCAGSGLVGVGLTLQLENANKVKREGKVRHLAASLIQTWYRHRLIKDDMMFDRIPRFKEQCIKITEIVKSEKMPSLIKKLSIDLAVPKEVLLKKSLSISGPTPVRHNIQKRLSFKSVQSKRSDSLDSTRSDSTHTPESIQYPEFSDEETYIDYYYTMHAGDLQKLHSTTSSMSFYDENKWKSYRILLERLTCMSFLMLKKKFKRARKPYELVDAEAELCDMEYQSTQKIKELEMRLEANIGKATKSLFGIDDSQLSHNVEERLSLCENKMKAMEKRANEVIRMGENILKMLQNRDNIGGTNVLSAQLPPVPRKGRTSNISTKRLSFQRQKEIP</sequence>
<dbReference type="GO" id="GO:0005249">
    <property type="term" value="F:voltage-gated potassium channel activity"/>
    <property type="evidence" value="ECO:0007669"/>
    <property type="project" value="InterPro"/>
</dbReference>
<feature type="transmembrane region" description="Helical" evidence="6">
    <location>
        <begin position="215"/>
        <end position="237"/>
    </location>
</feature>
<feature type="domain" description="Ion transport" evidence="7">
    <location>
        <begin position="80"/>
        <end position="316"/>
    </location>
</feature>
<dbReference type="Gene3D" id="1.20.120.350">
    <property type="entry name" value="Voltage-gated potassium channels. Chain C"/>
    <property type="match status" value="1"/>
</dbReference>
<dbReference type="PANTHER" id="PTHR47735">
    <property type="entry name" value="POTASSIUM VOLTAGE-GATED CHANNEL SUBFAMILY KQT MEMBER 4"/>
    <property type="match status" value="1"/>
</dbReference>
<dbReference type="SUPFAM" id="SSF81324">
    <property type="entry name" value="Voltage-gated potassium channels"/>
    <property type="match status" value="1"/>
</dbReference>
<proteinExistence type="predicted"/>
<keyword evidence="3 6" id="KW-1133">Transmembrane helix</keyword>
<dbReference type="Proteomes" id="UP000038045">
    <property type="component" value="Unplaced"/>
</dbReference>
<evidence type="ECO:0000313" key="8">
    <source>
        <dbReference type="Proteomes" id="UP000038045"/>
    </source>
</evidence>
<reference evidence="9" key="1">
    <citation type="submission" date="2017-02" db="UniProtKB">
        <authorList>
            <consortium name="WormBaseParasite"/>
        </authorList>
    </citation>
    <scope>IDENTIFICATION</scope>
</reference>
<dbReference type="AlphaFoldDB" id="A0A0N4Z7P1"/>
<feature type="transmembrane region" description="Helical" evidence="6">
    <location>
        <begin position="107"/>
        <end position="129"/>
    </location>
</feature>
<feature type="transmembrane region" description="Helical" evidence="6">
    <location>
        <begin position="80"/>
        <end position="100"/>
    </location>
</feature>
<evidence type="ECO:0000256" key="3">
    <source>
        <dbReference type="ARBA" id="ARBA00022989"/>
    </source>
</evidence>
<feature type="transmembrane region" description="Helical" evidence="6">
    <location>
        <begin position="149"/>
        <end position="171"/>
    </location>
</feature>
<feature type="transmembrane region" description="Helical" evidence="6">
    <location>
        <begin position="306"/>
        <end position="328"/>
    </location>
</feature>
<feature type="compositionally biased region" description="Polar residues" evidence="5">
    <location>
        <begin position="630"/>
        <end position="641"/>
    </location>
</feature>
<organism evidence="8 9">
    <name type="scientific">Parastrongyloides trichosuri</name>
    <name type="common">Possum-specific nematode worm</name>
    <dbReference type="NCBI Taxonomy" id="131310"/>
    <lineage>
        <taxon>Eukaryota</taxon>
        <taxon>Metazoa</taxon>
        <taxon>Ecdysozoa</taxon>
        <taxon>Nematoda</taxon>
        <taxon>Chromadorea</taxon>
        <taxon>Rhabditida</taxon>
        <taxon>Tylenchina</taxon>
        <taxon>Panagrolaimomorpha</taxon>
        <taxon>Strongyloidoidea</taxon>
        <taxon>Strongyloididae</taxon>
        <taxon>Parastrongyloides</taxon>
    </lineage>
</organism>
<keyword evidence="8" id="KW-1185">Reference proteome</keyword>
<evidence type="ECO:0000256" key="5">
    <source>
        <dbReference type="SAM" id="MobiDB-lite"/>
    </source>
</evidence>
<evidence type="ECO:0000313" key="9">
    <source>
        <dbReference type="WBParaSite" id="PTRK_0000319300.1"/>
    </source>
</evidence>
<dbReference type="STRING" id="131310.A0A0N4Z7P1"/>
<dbReference type="Gene3D" id="1.10.287.70">
    <property type="match status" value="1"/>
</dbReference>
<dbReference type="InterPro" id="IPR003937">
    <property type="entry name" value="K_chnl_volt-dep_KCNQ"/>
</dbReference>
<feature type="region of interest" description="Disordered" evidence="5">
    <location>
        <begin position="429"/>
        <end position="453"/>
    </location>
</feature>
<dbReference type="InterPro" id="IPR005821">
    <property type="entry name" value="Ion_trans_dom"/>
</dbReference>
<name>A0A0N4Z7P1_PARTI</name>
<dbReference type="GO" id="GO:0008076">
    <property type="term" value="C:voltage-gated potassium channel complex"/>
    <property type="evidence" value="ECO:0007669"/>
    <property type="project" value="TreeGrafter"/>
</dbReference>
<evidence type="ECO:0000256" key="6">
    <source>
        <dbReference type="SAM" id="Phobius"/>
    </source>
</evidence>
<comment type="subcellular location">
    <subcellularLocation>
        <location evidence="1">Membrane</location>
        <topology evidence="1">Multi-pass membrane protein</topology>
    </subcellularLocation>
</comment>
<keyword evidence="2 6" id="KW-0812">Transmembrane</keyword>
<evidence type="ECO:0000256" key="4">
    <source>
        <dbReference type="ARBA" id="ARBA00023136"/>
    </source>
</evidence>
<evidence type="ECO:0000256" key="1">
    <source>
        <dbReference type="ARBA" id="ARBA00004141"/>
    </source>
</evidence>
<evidence type="ECO:0000259" key="7">
    <source>
        <dbReference type="Pfam" id="PF00520"/>
    </source>
</evidence>
<evidence type="ECO:0000256" key="2">
    <source>
        <dbReference type="ARBA" id="ARBA00022692"/>
    </source>
</evidence>